<protein>
    <submittedName>
        <fullName evidence="2 3">Uncharacterized protein</fullName>
    </submittedName>
</protein>
<evidence type="ECO:0000313" key="2">
    <source>
        <dbReference type="WBParaSite" id="TMUE_3000013347.1"/>
    </source>
</evidence>
<accession>A0A5S6R2F0</accession>
<organism evidence="1 2">
    <name type="scientific">Trichuris muris</name>
    <name type="common">Mouse whipworm</name>
    <dbReference type="NCBI Taxonomy" id="70415"/>
    <lineage>
        <taxon>Eukaryota</taxon>
        <taxon>Metazoa</taxon>
        <taxon>Ecdysozoa</taxon>
        <taxon>Nematoda</taxon>
        <taxon>Enoplea</taxon>
        <taxon>Dorylaimia</taxon>
        <taxon>Trichinellida</taxon>
        <taxon>Trichuridae</taxon>
        <taxon>Trichuris</taxon>
    </lineage>
</organism>
<evidence type="ECO:0000313" key="1">
    <source>
        <dbReference type="Proteomes" id="UP000046395"/>
    </source>
</evidence>
<reference evidence="1" key="2">
    <citation type="submission" date="2014-03" db="EMBL/GenBank/DDBJ databases">
        <title>The whipworm genome and dual-species transcriptomics of an intimate host-pathogen interaction.</title>
        <authorList>
            <person name="Foth B.J."/>
            <person name="Tsai I.J."/>
            <person name="Reid A.J."/>
            <person name="Bancroft A.J."/>
            <person name="Nichol S."/>
            <person name="Tracey A."/>
            <person name="Holroyd N."/>
            <person name="Cotton J.A."/>
            <person name="Stanley E.J."/>
            <person name="Zarowiecki M."/>
            <person name="Liu J.Z."/>
            <person name="Huckvale T."/>
            <person name="Cooper P.J."/>
            <person name="Grencis R.K."/>
            <person name="Berriman M."/>
        </authorList>
    </citation>
    <scope>NUCLEOTIDE SEQUENCE [LARGE SCALE GENOMIC DNA]</scope>
    <source>
        <strain evidence="1">Edinburgh</strain>
    </source>
</reference>
<reference evidence="1" key="1">
    <citation type="submission" date="2013-11" db="EMBL/GenBank/DDBJ databases">
        <authorList>
            <person name="Aslett M."/>
        </authorList>
    </citation>
    <scope>NUCLEOTIDE SEQUENCE [LARGE SCALE GENOMIC DNA]</scope>
    <source>
        <strain evidence="1">Edinburgh</strain>
    </source>
</reference>
<proteinExistence type="predicted"/>
<dbReference type="Proteomes" id="UP000046395">
    <property type="component" value="Unassembled WGS sequence"/>
</dbReference>
<dbReference type="WBParaSite" id="TMUE_3000013428.1">
    <property type="protein sequence ID" value="TMUE_3000013428.1"/>
    <property type="gene ID" value="WBGene00301919"/>
</dbReference>
<name>A0A5S6R2F0_TRIMR</name>
<keyword evidence="1" id="KW-1185">Reference proteome</keyword>
<dbReference type="AlphaFoldDB" id="A0A5S6R2F0"/>
<evidence type="ECO:0000313" key="3">
    <source>
        <dbReference type="WBParaSite" id="TMUE_3000013428.1"/>
    </source>
</evidence>
<dbReference type="WBParaSite" id="TMUE_3000013347.1">
    <property type="protein sequence ID" value="TMUE_3000013347.1"/>
    <property type="gene ID" value="WBGene00286451"/>
</dbReference>
<reference evidence="2 3" key="3">
    <citation type="submission" date="2019-12" db="UniProtKB">
        <authorList>
            <consortium name="WormBaseParasite"/>
        </authorList>
    </citation>
    <scope>IDENTIFICATION</scope>
</reference>
<sequence>MGIALGSSRVIRQYEMVEYDHALTASVASPCHQVLPVQMGKQRCQKDCDNCVRIDATESVLKLCADMDTETCLRLLDENVEDNMATRYLTMCLRMRKNKNASH</sequence>